<comment type="caution">
    <text evidence="2">The sequence shown here is derived from an EMBL/GenBank/DDBJ whole genome shotgun (WGS) entry which is preliminary data.</text>
</comment>
<evidence type="ECO:0000313" key="3">
    <source>
        <dbReference type="Proteomes" id="UP001597399"/>
    </source>
</evidence>
<dbReference type="EMBL" id="JBHUMQ010000017">
    <property type="protein sequence ID" value="MFD2693386.1"/>
    <property type="molecule type" value="Genomic_DNA"/>
</dbReference>
<accession>A0ABW5S0X0</accession>
<evidence type="ECO:0000313" key="2">
    <source>
        <dbReference type="EMBL" id="MFD2693386.1"/>
    </source>
</evidence>
<dbReference type="Pfam" id="PF18931">
    <property type="entry name" value="DUF5680"/>
    <property type="match status" value="1"/>
</dbReference>
<dbReference type="RefSeq" id="WP_253060047.1">
    <property type="nucleotide sequence ID" value="NZ_JAMXWM010000005.1"/>
</dbReference>
<keyword evidence="3" id="KW-1185">Reference proteome</keyword>
<proteinExistence type="predicted"/>
<sequence length="156" mass="17914">MISNKIFLDFLLNAKKTTYASQGDEASVIPKLEGSQQLEFQNGDFFYRDIYFGLSYFVGQETVYYQKTPLWSMVYSGGVDNTCDQQATKVIYTFLGKALRQVNLENPYRGPQTFVNGDFIYSDSNEGTLEKFKGMEIISLKDREVYRLNYSGGFIK</sequence>
<organism evidence="2 3">
    <name type="scientific">Sporolactobacillus shoreicorticis</name>
    <dbReference type="NCBI Taxonomy" id="1923877"/>
    <lineage>
        <taxon>Bacteria</taxon>
        <taxon>Bacillati</taxon>
        <taxon>Bacillota</taxon>
        <taxon>Bacilli</taxon>
        <taxon>Bacillales</taxon>
        <taxon>Sporolactobacillaceae</taxon>
        <taxon>Sporolactobacillus</taxon>
    </lineage>
</organism>
<reference evidence="3" key="1">
    <citation type="journal article" date="2019" name="Int. J. Syst. Evol. Microbiol.">
        <title>The Global Catalogue of Microorganisms (GCM) 10K type strain sequencing project: providing services to taxonomists for standard genome sequencing and annotation.</title>
        <authorList>
            <consortium name="The Broad Institute Genomics Platform"/>
            <consortium name="The Broad Institute Genome Sequencing Center for Infectious Disease"/>
            <person name="Wu L."/>
            <person name="Ma J."/>
        </authorList>
    </citation>
    <scope>NUCLEOTIDE SEQUENCE [LARGE SCALE GENOMIC DNA]</scope>
    <source>
        <strain evidence="3">TISTR 2466</strain>
    </source>
</reference>
<feature type="domain" description="DUF5680" evidence="1">
    <location>
        <begin position="49"/>
        <end position="155"/>
    </location>
</feature>
<dbReference type="Proteomes" id="UP001597399">
    <property type="component" value="Unassembled WGS sequence"/>
</dbReference>
<protein>
    <submittedName>
        <fullName evidence="2">DUF5680 domain-containing protein</fullName>
    </submittedName>
</protein>
<gene>
    <name evidence="2" type="ORF">ACFSUE_07035</name>
</gene>
<dbReference type="InterPro" id="IPR043735">
    <property type="entry name" value="DUF5680"/>
</dbReference>
<name>A0ABW5S0X0_9BACL</name>
<evidence type="ECO:0000259" key="1">
    <source>
        <dbReference type="Pfam" id="PF18931"/>
    </source>
</evidence>